<dbReference type="RefSeq" id="WP_251966637.1">
    <property type="nucleotide sequence ID" value="NZ_CP146284.1"/>
</dbReference>
<keyword evidence="2" id="KW-0858">Xylan degradation</keyword>
<sequence>MFNKIITTCALAFLAMLSCGADEPVPSGTPDKEPPTEVLSNTLPIADPYILLYDGTYYAYGTSIGNGFEVYYSDDLEYWKRSSSLALDEKDSYGDHNFWAPEVYYIEKEKKFYLFYSAEEHICVATSDSPLGPFKQDVQKPIREEGSIDTSVFFDDDGKAYLYFVRFNDGNVIWCAELKDNLKEIKEETLTQCFAATEPWELILPKVVEGPSVIKQDGKYYLMYSGNGYTSQDYAIGFAVADSPFGPWKKYDKNPILHKYKGLVGVGHGAPFIDKEGHWRYVFHAHKSLTEIHPRDAYIVDMSLKNGVITLDGNLICPKVIK</sequence>
<evidence type="ECO:0000256" key="5">
    <source>
        <dbReference type="ARBA" id="ARBA00023295"/>
    </source>
</evidence>
<dbReference type="GO" id="GO:0016787">
    <property type="term" value="F:hydrolase activity"/>
    <property type="evidence" value="ECO:0007669"/>
    <property type="project" value="UniProtKB-KW"/>
</dbReference>
<gene>
    <name evidence="8" type="ORF">NEE14_011670</name>
</gene>
<dbReference type="PANTHER" id="PTHR43772">
    <property type="entry name" value="ENDO-1,4-BETA-XYLANASE"/>
    <property type="match status" value="1"/>
</dbReference>
<feature type="signal peptide" evidence="7">
    <location>
        <begin position="1"/>
        <end position="21"/>
    </location>
</feature>
<dbReference type="PANTHER" id="PTHR43772:SF2">
    <property type="entry name" value="PUTATIVE (AFU_ORTHOLOGUE AFUA_2G04480)-RELATED"/>
    <property type="match status" value="1"/>
</dbReference>
<dbReference type="Gene3D" id="2.115.10.20">
    <property type="entry name" value="Glycosyl hydrolase domain, family 43"/>
    <property type="match status" value="1"/>
</dbReference>
<evidence type="ECO:0000256" key="2">
    <source>
        <dbReference type="ARBA" id="ARBA00022651"/>
    </source>
</evidence>
<dbReference type="PROSITE" id="PS51257">
    <property type="entry name" value="PROKAR_LIPOPROTEIN"/>
    <property type="match status" value="1"/>
</dbReference>
<name>A0ABZ2IQI3_9BACT</name>
<keyword evidence="5 6" id="KW-0326">Glycosidase</keyword>
<dbReference type="Pfam" id="PF04616">
    <property type="entry name" value="Glyco_hydro_43"/>
    <property type="match status" value="1"/>
</dbReference>
<dbReference type="InterPro" id="IPR006710">
    <property type="entry name" value="Glyco_hydro_43"/>
</dbReference>
<keyword evidence="4" id="KW-0119">Carbohydrate metabolism</keyword>
<organism evidence="8 9">
    <name type="scientific">Parabacteroides absconsus</name>
    <dbReference type="NCBI Taxonomy" id="2951805"/>
    <lineage>
        <taxon>Bacteria</taxon>
        <taxon>Pseudomonadati</taxon>
        <taxon>Bacteroidota</taxon>
        <taxon>Bacteroidia</taxon>
        <taxon>Bacteroidales</taxon>
        <taxon>Tannerellaceae</taxon>
        <taxon>Parabacteroides</taxon>
    </lineage>
</organism>
<accession>A0ABZ2IQI3</accession>
<evidence type="ECO:0000256" key="3">
    <source>
        <dbReference type="ARBA" id="ARBA00022801"/>
    </source>
</evidence>
<protein>
    <submittedName>
        <fullName evidence="8">Glycoside hydrolase family 43 protein</fullName>
    </submittedName>
</protein>
<dbReference type="InterPro" id="IPR052176">
    <property type="entry name" value="Glycosyl_Hydrlase_43_Enz"/>
</dbReference>
<dbReference type="CDD" id="cd08991">
    <property type="entry name" value="GH43_HoAraf43-like"/>
    <property type="match status" value="1"/>
</dbReference>
<reference evidence="8 9" key="1">
    <citation type="submission" date="2024-02" db="EMBL/GenBank/DDBJ databases">
        <title>Whole genome sequencing of Parabacteroides sp. AD58.</title>
        <authorList>
            <person name="Chaplin A.V."/>
            <person name="Pikina A.P."/>
            <person name="Sokolova S.R."/>
            <person name="Korostin D.O."/>
            <person name="Efimov B.A."/>
        </authorList>
    </citation>
    <scope>NUCLEOTIDE SEQUENCE [LARGE SCALE GENOMIC DNA]</scope>
    <source>
        <strain evidence="8 9">AD58</strain>
    </source>
</reference>
<comment type="similarity">
    <text evidence="1 6">Belongs to the glycosyl hydrolase 43 family.</text>
</comment>
<dbReference type="Proteomes" id="UP001320603">
    <property type="component" value="Chromosome"/>
</dbReference>
<dbReference type="InterPro" id="IPR023296">
    <property type="entry name" value="Glyco_hydro_beta-prop_sf"/>
</dbReference>
<keyword evidence="9" id="KW-1185">Reference proteome</keyword>
<keyword evidence="7" id="KW-0732">Signal</keyword>
<evidence type="ECO:0000313" key="8">
    <source>
        <dbReference type="EMBL" id="WWV65650.1"/>
    </source>
</evidence>
<evidence type="ECO:0000256" key="1">
    <source>
        <dbReference type="ARBA" id="ARBA00009865"/>
    </source>
</evidence>
<evidence type="ECO:0000313" key="9">
    <source>
        <dbReference type="Proteomes" id="UP001320603"/>
    </source>
</evidence>
<evidence type="ECO:0000256" key="4">
    <source>
        <dbReference type="ARBA" id="ARBA00023277"/>
    </source>
</evidence>
<proteinExistence type="inferred from homology"/>
<keyword evidence="2" id="KW-0624">Polysaccharide degradation</keyword>
<dbReference type="EMBL" id="CP146284">
    <property type="protein sequence ID" value="WWV65650.1"/>
    <property type="molecule type" value="Genomic_DNA"/>
</dbReference>
<feature type="chain" id="PRO_5046567473" evidence="7">
    <location>
        <begin position="22"/>
        <end position="322"/>
    </location>
</feature>
<evidence type="ECO:0000256" key="6">
    <source>
        <dbReference type="RuleBase" id="RU361187"/>
    </source>
</evidence>
<evidence type="ECO:0000256" key="7">
    <source>
        <dbReference type="SAM" id="SignalP"/>
    </source>
</evidence>
<dbReference type="SUPFAM" id="SSF75005">
    <property type="entry name" value="Arabinanase/levansucrase/invertase"/>
    <property type="match status" value="1"/>
</dbReference>
<keyword evidence="3 6" id="KW-0378">Hydrolase</keyword>